<dbReference type="CDD" id="cd16377">
    <property type="entry name" value="23S_rRNA_IVP_like"/>
    <property type="match status" value="1"/>
</dbReference>
<dbReference type="SUPFAM" id="SSF158446">
    <property type="entry name" value="IVS-encoded protein-like"/>
    <property type="match status" value="1"/>
</dbReference>
<sequence>MNVWQKANELSYKVFELTKLLPRSEDYGLTSQIRRSANSIAANIAEGFGRNTRKDKRNFYIVARGSAFETQSHLLYGQKVKYFDEQIVDKLIEAYDDLFHQLNKIMKSLG</sequence>
<dbReference type="Pfam" id="PF05635">
    <property type="entry name" value="23S_rRNA_IVP"/>
    <property type="match status" value="1"/>
</dbReference>
<dbReference type="Proteomes" id="UP001207337">
    <property type="component" value="Unassembled WGS sequence"/>
</dbReference>
<accession>A0ABT3PYY5</accession>
<dbReference type="RefSeq" id="WP_265789487.1">
    <property type="nucleotide sequence ID" value="NZ_BAABRS010000002.1"/>
</dbReference>
<evidence type="ECO:0000313" key="1">
    <source>
        <dbReference type="EMBL" id="MCW9713051.1"/>
    </source>
</evidence>
<evidence type="ECO:0000313" key="2">
    <source>
        <dbReference type="Proteomes" id="UP001207337"/>
    </source>
</evidence>
<name>A0ABT3PYY5_9BACT</name>
<dbReference type="InterPro" id="IPR036583">
    <property type="entry name" value="23S_rRNA_IVS_sf"/>
</dbReference>
<dbReference type="InterPro" id="IPR012657">
    <property type="entry name" value="23S_rRNA-intervening_sequence"/>
</dbReference>
<dbReference type="NCBIfam" id="TIGR02436">
    <property type="entry name" value="four helix bundle protein"/>
    <property type="match status" value="1"/>
</dbReference>
<proteinExistence type="predicted"/>
<protein>
    <submittedName>
        <fullName evidence="1">Four helix bundle protein</fullName>
    </submittedName>
</protein>
<keyword evidence="2" id="KW-1185">Reference proteome</keyword>
<comment type="caution">
    <text evidence="1">The sequence shown here is derived from an EMBL/GenBank/DDBJ whole genome shotgun (WGS) entry which is preliminary data.</text>
</comment>
<gene>
    <name evidence="1" type="ORF">LQ318_09055</name>
</gene>
<dbReference type="EMBL" id="JAJNDC010000002">
    <property type="protein sequence ID" value="MCW9713051.1"/>
    <property type="molecule type" value="Genomic_DNA"/>
</dbReference>
<dbReference type="PANTHER" id="PTHR38471">
    <property type="entry name" value="FOUR HELIX BUNDLE PROTEIN"/>
    <property type="match status" value="1"/>
</dbReference>
<organism evidence="1 2">
    <name type="scientific">Fodinibius salicampi</name>
    <dbReference type="NCBI Taxonomy" id="1920655"/>
    <lineage>
        <taxon>Bacteria</taxon>
        <taxon>Pseudomonadati</taxon>
        <taxon>Balneolota</taxon>
        <taxon>Balneolia</taxon>
        <taxon>Balneolales</taxon>
        <taxon>Balneolaceae</taxon>
        <taxon>Fodinibius</taxon>
    </lineage>
</organism>
<dbReference type="PANTHER" id="PTHR38471:SF2">
    <property type="entry name" value="FOUR HELIX BUNDLE PROTEIN"/>
    <property type="match status" value="1"/>
</dbReference>
<dbReference type="Gene3D" id="1.20.1440.60">
    <property type="entry name" value="23S rRNA-intervening sequence"/>
    <property type="match status" value="1"/>
</dbReference>
<reference evidence="1 2" key="1">
    <citation type="submission" date="2021-11" db="EMBL/GenBank/DDBJ databases">
        <title>Aliifidinibius sp. nov., a new bacterium isolated from saline soil.</title>
        <authorList>
            <person name="Galisteo C."/>
            <person name="De La Haba R."/>
            <person name="Sanchez-Porro C."/>
            <person name="Ventosa A."/>
        </authorList>
    </citation>
    <scope>NUCLEOTIDE SEQUENCE [LARGE SCALE GENOMIC DNA]</scope>
    <source>
        <strain evidence="1 2">KACC 190600</strain>
    </source>
</reference>